<protein>
    <submittedName>
        <fullName evidence="2">Uncharacterized protein</fullName>
    </submittedName>
</protein>
<evidence type="ECO:0000256" key="1">
    <source>
        <dbReference type="SAM" id="MobiDB-lite"/>
    </source>
</evidence>
<dbReference type="Proteomes" id="UP001279734">
    <property type="component" value="Unassembled WGS sequence"/>
</dbReference>
<comment type="caution">
    <text evidence="2">The sequence shown here is derived from an EMBL/GenBank/DDBJ whole genome shotgun (WGS) entry which is preliminary data.</text>
</comment>
<gene>
    <name evidence="2" type="ORF">Nepgr_002829</name>
</gene>
<evidence type="ECO:0000313" key="2">
    <source>
        <dbReference type="EMBL" id="GMH00990.1"/>
    </source>
</evidence>
<evidence type="ECO:0000313" key="3">
    <source>
        <dbReference type="Proteomes" id="UP001279734"/>
    </source>
</evidence>
<dbReference type="EMBL" id="BSYO01000002">
    <property type="protein sequence ID" value="GMH00990.1"/>
    <property type="molecule type" value="Genomic_DNA"/>
</dbReference>
<feature type="region of interest" description="Disordered" evidence="1">
    <location>
        <begin position="131"/>
        <end position="151"/>
    </location>
</feature>
<dbReference type="AlphaFoldDB" id="A0AAD3P4C3"/>
<proteinExistence type="predicted"/>
<organism evidence="2 3">
    <name type="scientific">Nepenthes gracilis</name>
    <name type="common">Slender pitcher plant</name>
    <dbReference type="NCBI Taxonomy" id="150966"/>
    <lineage>
        <taxon>Eukaryota</taxon>
        <taxon>Viridiplantae</taxon>
        <taxon>Streptophyta</taxon>
        <taxon>Embryophyta</taxon>
        <taxon>Tracheophyta</taxon>
        <taxon>Spermatophyta</taxon>
        <taxon>Magnoliopsida</taxon>
        <taxon>eudicotyledons</taxon>
        <taxon>Gunneridae</taxon>
        <taxon>Pentapetalae</taxon>
        <taxon>Caryophyllales</taxon>
        <taxon>Nepenthaceae</taxon>
        <taxon>Nepenthes</taxon>
    </lineage>
</organism>
<accession>A0AAD3P4C3</accession>
<sequence length="158" mass="16413">MRSEVPDELVPGLDQPELGSTTDGVCIEATVCRVDLAPNVNVVRFDSEVLSADAPSSASHCWQMAPCGEFSHLVVNCSSKLAPVDAEEVPVVAGPKMAPCPIGNDKVEEENAPLLDDRPLADAESIESLATVSSPNPHAAPADQAGKAPGTTQLALVF</sequence>
<reference evidence="2" key="1">
    <citation type="submission" date="2023-05" db="EMBL/GenBank/DDBJ databases">
        <title>Nepenthes gracilis genome sequencing.</title>
        <authorList>
            <person name="Fukushima K."/>
        </authorList>
    </citation>
    <scope>NUCLEOTIDE SEQUENCE</scope>
    <source>
        <strain evidence="2">SING2019-196</strain>
    </source>
</reference>
<keyword evidence="3" id="KW-1185">Reference proteome</keyword>
<name>A0AAD3P4C3_NEPGR</name>